<dbReference type="AlphaFoldDB" id="L0DK61"/>
<dbReference type="EMBL" id="CP003364">
    <property type="protein sequence ID" value="AGA29774.1"/>
    <property type="molecule type" value="Genomic_DNA"/>
</dbReference>
<sequence>MAERREFTLIEALGSRSWGQGPVGWNDWSAQVVLLPYIEQAALYNAVNVAFADGLVRAGDAY</sequence>
<name>L0DK61_SINAD</name>
<protein>
    <submittedName>
        <fullName evidence="1">Uncharacterized protein</fullName>
    </submittedName>
</protein>
<accession>L0DK61</accession>
<keyword evidence="2" id="KW-1185">Reference proteome</keyword>
<evidence type="ECO:0000313" key="2">
    <source>
        <dbReference type="Proteomes" id="UP000010798"/>
    </source>
</evidence>
<dbReference type="KEGG" id="saci:Sinac_5642"/>
<dbReference type="HOGENOM" id="CLU_2901832_0_0_0"/>
<dbReference type="Proteomes" id="UP000010798">
    <property type="component" value="Chromosome"/>
</dbReference>
<proteinExistence type="predicted"/>
<reference evidence="1 2" key="1">
    <citation type="submission" date="2012-02" db="EMBL/GenBank/DDBJ databases">
        <title>Complete sequence of chromosome of Singulisphaera acidiphila DSM 18658.</title>
        <authorList>
            <consortium name="US DOE Joint Genome Institute (JGI-PGF)"/>
            <person name="Lucas S."/>
            <person name="Copeland A."/>
            <person name="Lapidus A."/>
            <person name="Glavina del Rio T."/>
            <person name="Dalin E."/>
            <person name="Tice H."/>
            <person name="Bruce D."/>
            <person name="Goodwin L."/>
            <person name="Pitluck S."/>
            <person name="Peters L."/>
            <person name="Ovchinnikova G."/>
            <person name="Chertkov O."/>
            <person name="Kyrpides N."/>
            <person name="Mavromatis K."/>
            <person name="Ivanova N."/>
            <person name="Brettin T."/>
            <person name="Detter J.C."/>
            <person name="Han C."/>
            <person name="Larimer F."/>
            <person name="Land M."/>
            <person name="Hauser L."/>
            <person name="Markowitz V."/>
            <person name="Cheng J.-F."/>
            <person name="Hugenholtz P."/>
            <person name="Woyke T."/>
            <person name="Wu D."/>
            <person name="Tindall B."/>
            <person name="Pomrenke H."/>
            <person name="Brambilla E."/>
            <person name="Klenk H.-P."/>
            <person name="Eisen J.A."/>
        </authorList>
    </citation>
    <scope>NUCLEOTIDE SEQUENCE [LARGE SCALE GENOMIC DNA]</scope>
    <source>
        <strain evidence="2">ATCC BAA-1392 / DSM 18658 / VKM B-2454 / MOB10</strain>
    </source>
</reference>
<gene>
    <name evidence="1" type="ordered locus">Sinac_5642</name>
</gene>
<evidence type="ECO:0000313" key="1">
    <source>
        <dbReference type="EMBL" id="AGA29774.1"/>
    </source>
</evidence>
<dbReference type="RefSeq" id="WP_015248872.1">
    <property type="nucleotide sequence ID" value="NC_019892.1"/>
</dbReference>
<organism evidence="1 2">
    <name type="scientific">Singulisphaera acidiphila (strain ATCC BAA-1392 / DSM 18658 / VKM B-2454 / MOB10)</name>
    <dbReference type="NCBI Taxonomy" id="886293"/>
    <lineage>
        <taxon>Bacteria</taxon>
        <taxon>Pseudomonadati</taxon>
        <taxon>Planctomycetota</taxon>
        <taxon>Planctomycetia</taxon>
        <taxon>Isosphaerales</taxon>
        <taxon>Isosphaeraceae</taxon>
        <taxon>Singulisphaera</taxon>
    </lineage>
</organism>